<keyword evidence="2" id="KW-1133">Transmembrane helix</keyword>
<proteinExistence type="predicted"/>
<reference evidence="3 4" key="1">
    <citation type="submission" date="2018-01" db="EMBL/GenBank/DDBJ databases">
        <title>Whole genome sequencing of Histamine producing bacteria.</title>
        <authorList>
            <person name="Butler K."/>
        </authorList>
    </citation>
    <scope>NUCLEOTIDE SEQUENCE [LARGE SCALE GENOMIC DNA]</scope>
    <source>
        <strain evidence="3 4">DSM 100436</strain>
    </source>
</reference>
<evidence type="ECO:0000256" key="1">
    <source>
        <dbReference type="SAM" id="Coils"/>
    </source>
</evidence>
<feature type="transmembrane region" description="Helical" evidence="2">
    <location>
        <begin position="477"/>
        <end position="499"/>
    </location>
</feature>
<gene>
    <name evidence="3" type="ORF">C9I98_04495</name>
</gene>
<dbReference type="AlphaFoldDB" id="A0A2T3NY53"/>
<organism evidence="3 4">
    <name type="scientific">Photobacterium sanctipauli</name>
    <dbReference type="NCBI Taxonomy" id="1342794"/>
    <lineage>
        <taxon>Bacteria</taxon>
        <taxon>Pseudomonadati</taxon>
        <taxon>Pseudomonadota</taxon>
        <taxon>Gammaproteobacteria</taxon>
        <taxon>Vibrionales</taxon>
        <taxon>Vibrionaceae</taxon>
        <taxon>Photobacterium</taxon>
    </lineage>
</organism>
<evidence type="ECO:0000313" key="4">
    <source>
        <dbReference type="Proteomes" id="UP000241771"/>
    </source>
</evidence>
<sequence>MKEQLDLLLQYLRGAWVYRRWAVMTVWLLCPIGWIAVTMLPSQYTSEARVYADTRSILQPLLRGLAVDTDPSKELSLMVKTLLSRTNLETIARYTDADVSVTTNEEYDKLLDDLKENIQIKSAGRENLFTISYSGADPQYVQDVVQAALDVFVENAVGRKREDTSQANQFIEAQLAEYEGRLVEAENNLAQFKQENAGAMPDTLQQLIKKVENLNAALETTRLSKKEAEIQLANAQSQLQQEMVLISKQSSSYQTEYDIRLEVLETRLDELLFRFTDKHPDVKETRRQIAELKDLKESYIEQSSPDTANPIIKEIKLYIGKLENTIASLTVREENQMEKIASLSEVVSQIPDIEAEFTSLMRNYDVTRKQYEQLLTRRESALISQNIGQTSDEITFRVIDAPLYPKAPSGPMRPLFLAAVLVASVGAGGGLAFLNSQARPVVISANQLLQQTNIPVFGVVSATENSGLLTQSRKQKWIFALLSALLLLLFALFMVINIVPSLQSAITQGVKLI</sequence>
<dbReference type="PANTHER" id="PTHR32309:SF13">
    <property type="entry name" value="FERRIC ENTEROBACTIN TRANSPORT PROTEIN FEPE"/>
    <property type="match status" value="1"/>
</dbReference>
<protein>
    <submittedName>
        <fullName evidence="3">Chain-length determining protein</fullName>
    </submittedName>
</protein>
<comment type="caution">
    <text evidence="3">The sequence shown here is derived from an EMBL/GenBank/DDBJ whole genome shotgun (WGS) entry which is preliminary data.</text>
</comment>
<name>A0A2T3NY53_9GAMM</name>
<dbReference type="Proteomes" id="UP000241771">
    <property type="component" value="Unassembled WGS sequence"/>
</dbReference>
<dbReference type="RefSeq" id="WP_107271631.1">
    <property type="nucleotide sequence ID" value="NZ_PYMA01000002.1"/>
</dbReference>
<accession>A0A2T3NY53</accession>
<dbReference type="InterPro" id="IPR014345">
    <property type="entry name" value="XrtA_polysacc_chain"/>
</dbReference>
<feature type="transmembrane region" description="Helical" evidence="2">
    <location>
        <begin position="21"/>
        <end position="40"/>
    </location>
</feature>
<keyword evidence="2" id="KW-0472">Membrane</keyword>
<evidence type="ECO:0000256" key="2">
    <source>
        <dbReference type="SAM" id="Phobius"/>
    </source>
</evidence>
<dbReference type="InterPro" id="IPR050445">
    <property type="entry name" value="Bact_polysacc_biosynth/exp"/>
</dbReference>
<evidence type="ECO:0000313" key="3">
    <source>
        <dbReference type="EMBL" id="PSW21217.1"/>
    </source>
</evidence>
<feature type="transmembrane region" description="Helical" evidence="2">
    <location>
        <begin position="415"/>
        <end position="434"/>
    </location>
</feature>
<dbReference type="EMBL" id="PYMA01000002">
    <property type="protein sequence ID" value="PSW21217.1"/>
    <property type="molecule type" value="Genomic_DNA"/>
</dbReference>
<keyword evidence="4" id="KW-1185">Reference proteome</keyword>
<feature type="coiled-coil region" evidence="1">
    <location>
        <begin position="161"/>
        <end position="245"/>
    </location>
</feature>
<keyword evidence="1" id="KW-0175">Coiled coil</keyword>
<dbReference type="NCBIfam" id="TIGR03007">
    <property type="entry name" value="pepcterm_ChnLen"/>
    <property type="match status" value="1"/>
</dbReference>
<dbReference type="GO" id="GO:0005886">
    <property type="term" value="C:plasma membrane"/>
    <property type="evidence" value="ECO:0007669"/>
    <property type="project" value="TreeGrafter"/>
</dbReference>
<dbReference type="PANTHER" id="PTHR32309">
    <property type="entry name" value="TYROSINE-PROTEIN KINASE"/>
    <property type="match status" value="1"/>
</dbReference>
<dbReference type="GO" id="GO:0004713">
    <property type="term" value="F:protein tyrosine kinase activity"/>
    <property type="evidence" value="ECO:0007669"/>
    <property type="project" value="TreeGrafter"/>
</dbReference>
<keyword evidence="2" id="KW-0812">Transmembrane</keyword>